<accession>A0ABV2IW55</accession>
<dbReference type="Proteomes" id="UP001549047">
    <property type="component" value="Unassembled WGS sequence"/>
</dbReference>
<sequence length="76" mass="8854">MKMPRFIRKELIVPNMEELKRYGDLRAVPSNPGKPGRPSLRYYLNREQANLVSIFSRTEKARCPQGTRALREFGCD</sequence>
<evidence type="ECO:0000313" key="1">
    <source>
        <dbReference type="EMBL" id="MET3612717.1"/>
    </source>
</evidence>
<keyword evidence="2" id="KW-1185">Reference proteome</keyword>
<evidence type="ECO:0000313" key="2">
    <source>
        <dbReference type="Proteomes" id="UP001549047"/>
    </source>
</evidence>
<protein>
    <submittedName>
        <fullName evidence="1">ArsR family transcriptional regulator</fullName>
    </submittedName>
</protein>
<organism evidence="1 2">
    <name type="scientific">Rhizobium aquaticum</name>
    <dbReference type="NCBI Taxonomy" id="1549636"/>
    <lineage>
        <taxon>Bacteria</taxon>
        <taxon>Pseudomonadati</taxon>
        <taxon>Pseudomonadota</taxon>
        <taxon>Alphaproteobacteria</taxon>
        <taxon>Hyphomicrobiales</taxon>
        <taxon>Rhizobiaceae</taxon>
        <taxon>Rhizobium/Agrobacterium group</taxon>
        <taxon>Rhizobium</taxon>
    </lineage>
</organism>
<proteinExistence type="predicted"/>
<reference evidence="1 2" key="1">
    <citation type="submission" date="2024-06" db="EMBL/GenBank/DDBJ databases">
        <title>Genomic Encyclopedia of Type Strains, Phase IV (KMG-IV): sequencing the most valuable type-strain genomes for metagenomic binning, comparative biology and taxonomic classification.</title>
        <authorList>
            <person name="Goeker M."/>
        </authorList>
    </citation>
    <scope>NUCLEOTIDE SEQUENCE [LARGE SCALE GENOMIC DNA]</scope>
    <source>
        <strain evidence="1 2">DSM 29780</strain>
    </source>
</reference>
<gene>
    <name evidence="1" type="ORF">ABID16_001022</name>
</gene>
<dbReference type="EMBL" id="JBEPMB010000001">
    <property type="protein sequence ID" value="MET3612717.1"/>
    <property type="molecule type" value="Genomic_DNA"/>
</dbReference>
<name>A0ABV2IW55_9HYPH</name>
<comment type="caution">
    <text evidence="1">The sequence shown here is derived from an EMBL/GenBank/DDBJ whole genome shotgun (WGS) entry which is preliminary data.</text>
</comment>